<reference evidence="16 17" key="1">
    <citation type="submission" date="2016-10" db="EMBL/GenBank/DDBJ databases">
        <authorList>
            <person name="de Groot N.N."/>
        </authorList>
    </citation>
    <scope>NUCLEOTIDE SEQUENCE [LARGE SCALE GENOMIC DNA]</scope>
    <source>
        <strain evidence="16 17">DSM 26880</strain>
    </source>
</reference>
<evidence type="ECO:0000256" key="4">
    <source>
        <dbReference type="ARBA" id="ARBA00022448"/>
    </source>
</evidence>
<evidence type="ECO:0000256" key="8">
    <source>
        <dbReference type="ARBA" id="ARBA00022692"/>
    </source>
</evidence>
<keyword evidence="12 15" id="KW-0472">Membrane</keyword>
<feature type="transmembrane region" description="Helical" evidence="15">
    <location>
        <begin position="65"/>
        <end position="83"/>
    </location>
</feature>
<dbReference type="OrthoDB" id="9813737at2"/>
<comment type="function">
    <text evidence="14">Involved in mercury resistance. Probably transfers a mercuric ion from the periplasmic Hg(2+)-binding protein MerP to the cytoplasmic mercuric reductase MerA.</text>
</comment>
<sequence>MDTTDSALPRDASDVPEGRGWTATALAALGALAMTSCCILPLVLVSFGVSGVFIAQMGALYAYKWYTFGIAAAFLGYGFYKAYRPVRCADGTCARPMNRTAMRSVLWIAAAVILIAMLFPYASPYILSF</sequence>
<protein>
    <recommendedName>
        <fullName evidence="3">Mercuric transport protein MerT</fullName>
    </recommendedName>
    <alternativeName>
        <fullName evidence="13">Mercury ion transport protein</fullName>
    </alternativeName>
</protein>
<evidence type="ECO:0000256" key="14">
    <source>
        <dbReference type="ARBA" id="ARBA00045720"/>
    </source>
</evidence>
<feature type="transmembrane region" description="Helical" evidence="15">
    <location>
        <begin position="104"/>
        <end position="122"/>
    </location>
</feature>
<keyword evidence="4" id="KW-0813">Transport</keyword>
<gene>
    <name evidence="16" type="ORF">SAMN05444340_11967</name>
</gene>
<dbReference type="STRING" id="321339.SAMN05444340_11967"/>
<organism evidence="16 17">
    <name type="scientific">Citreimonas salinaria</name>
    <dbReference type="NCBI Taxonomy" id="321339"/>
    <lineage>
        <taxon>Bacteria</taxon>
        <taxon>Pseudomonadati</taxon>
        <taxon>Pseudomonadota</taxon>
        <taxon>Alphaproteobacteria</taxon>
        <taxon>Rhodobacterales</taxon>
        <taxon>Roseobacteraceae</taxon>
        <taxon>Citreimonas</taxon>
    </lineage>
</organism>
<evidence type="ECO:0000256" key="1">
    <source>
        <dbReference type="ARBA" id="ARBA00004429"/>
    </source>
</evidence>
<dbReference type="Proteomes" id="UP000199286">
    <property type="component" value="Unassembled WGS sequence"/>
</dbReference>
<dbReference type="RefSeq" id="WP_089885471.1">
    <property type="nucleotide sequence ID" value="NZ_FNPF01000019.1"/>
</dbReference>
<evidence type="ECO:0000256" key="6">
    <source>
        <dbReference type="ARBA" id="ARBA00022475"/>
    </source>
</evidence>
<evidence type="ECO:0000256" key="3">
    <source>
        <dbReference type="ARBA" id="ARBA00017053"/>
    </source>
</evidence>
<dbReference type="GO" id="GO:0005886">
    <property type="term" value="C:plasma membrane"/>
    <property type="evidence" value="ECO:0007669"/>
    <property type="project" value="UniProtKB-SubCell"/>
</dbReference>
<name>A0A1H3N0Z4_9RHOB</name>
<dbReference type="Pfam" id="PF02411">
    <property type="entry name" value="MerT"/>
    <property type="match status" value="1"/>
</dbReference>
<comment type="subcellular location">
    <subcellularLocation>
        <location evidence="1">Cell inner membrane</location>
        <topology evidence="1">Multi-pass membrane protein</topology>
    </subcellularLocation>
</comment>
<comment type="similarity">
    <text evidence="2">Belongs to the MerT family.</text>
</comment>
<evidence type="ECO:0000313" key="16">
    <source>
        <dbReference type="EMBL" id="SDY82390.1"/>
    </source>
</evidence>
<evidence type="ECO:0000256" key="11">
    <source>
        <dbReference type="ARBA" id="ARBA00022989"/>
    </source>
</evidence>
<keyword evidence="7" id="KW-0997">Cell inner membrane</keyword>
<proteinExistence type="inferred from homology"/>
<keyword evidence="10" id="KW-0476">Mercury</keyword>
<evidence type="ECO:0000256" key="13">
    <source>
        <dbReference type="ARBA" id="ARBA00030934"/>
    </source>
</evidence>
<dbReference type="EMBL" id="FNPF01000019">
    <property type="protein sequence ID" value="SDY82390.1"/>
    <property type="molecule type" value="Genomic_DNA"/>
</dbReference>
<dbReference type="GO" id="GO:0015097">
    <property type="term" value="F:mercury ion transmembrane transporter activity"/>
    <property type="evidence" value="ECO:0007669"/>
    <property type="project" value="InterPro"/>
</dbReference>
<dbReference type="AlphaFoldDB" id="A0A1H3N0Z4"/>
<evidence type="ECO:0000256" key="12">
    <source>
        <dbReference type="ARBA" id="ARBA00023136"/>
    </source>
</evidence>
<accession>A0A1H3N0Z4</accession>
<keyword evidence="11 15" id="KW-1133">Transmembrane helix</keyword>
<keyword evidence="9" id="KW-0479">Metal-binding</keyword>
<evidence type="ECO:0000256" key="15">
    <source>
        <dbReference type="SAM" id="Phobius"/>
    </source>
</evidence>
<dbReference type="InterPro" id="IPR003457">
    <property type="entry name" value="Transprt_MerT"/>
</dbReference>
<evidence type="ECO:0000256" key="9">
    <source>
        <dbReference type="ARBA" id="ARBA00022723"/>
    </source>
</evidence>
<evidence type="ECO:0000256" key="2">
    <source>
        <dbReference type="ARBA" id="ARBA00008224"/>
    </source>
</evidence>
<evidence type="ECO:0000256" key="5">
    <source>
        <dbReference type="ARBA" id="ARBA00022466"/>
    </source>
</evidence>
<dbReference type="GO" id="GO:0046872">
    <property type="term" value="F:metal ion binding"/>
    <property type="evidence" value="ECO:0007669"/>
    <property type="project" value="UniProtKB-KW"/>
</dbReference>
<keyword evidence="5" id="KW-0475">Mercuric resistance</keyword>
<keyword evidence="8 15" id="KW-0812">Transmembrane</keyword>
<keyword evidence="6" id="KW-1003">Cell membrane</keyword>
<keyword evidence="17" id="KW-1185">Reference proteome</keyword>
<evidence type="ECO:0000256" key="10">
    <source>
        <dbReference type="ARBA" id="ARBA00022914"/>
    </source>
</evidence>
<evidence type="ECO:0000256" key="7">
    <source>
        <dbReference type="ARBA" id="ARBA00022519"/>
    </source>
</evidence>
<evidence type="ECO:0000313" key="17">
    <source>
        <dbReference type="Proteomes" id="UP000199286"/>
    </source>
</evidence>
<feature type="transmembrane region" description="Helical" evidence="15">
    <location>
        <begin position="21"/>
        <end position="45"/>
    </location>
</feature>